<name>A0A9N7TKX2_PLEPL</name>
<evidence type="ECO:0000313" key="1">
    <source>
        <dbReference type="EMBL" id="CAB1413774.1"/>
    </source>
</evidence>
<protein>
    <submittedName>
        <fullName evidence="1">Uncharacterized protein</fullName>
    </submittedName>
</protein>
<keyword evidence="2" id="KW-1185">Reference proteome</keyword>
<gene>
    <name evidence="1" type="ORF">PLEPLA_LOCUS1476</name>
</gene>
<dbReference type="Proteomes" id="UP001153269">
    <property type="component" value="Unassembled WGS sequence"/>
</dbReference>
<proteinExistence type="predicted"/>
<dbReference type="EMBL" id="CADEAL010000069">
    <property type="protein sequence ID" value="CAB1413774.1"/>
    <property type="molecule type" value="Genomic_DNA"/>
</dbReference>
<dbReference type="AlphaFoldDB" id="A0A9N7TKX2"/>
<reference evidence="1" key="1">
    <citation type="submission" date="2020-03" db="EMBL/GenBank/DDBJ databases">
        <authorList>
            <person name="Weist P."/>
        </authorList>
    </citation>
    <scope>NUCLEOTIDE SEQUENCE</scope>
</reference>
<sequence length="185" mass="20432">MAKDREKKAQVAIPNTYPKLLCVPQESVRSETVQHVSTVVFVGLPVPVCPRLCFSGIGRSLELFAPGSRTVVRGSGCCLRSPEHVSQSHRTTGGEEGASHAPCAMIVASCSVFLMGKRLYENDAAMEISYFLTPLDMYCSSRPIRSLTVYYPFAHLSPHHNIGLRRLALALHMCLLADEMWKLPE</sequence>
<evidence type="ECO:0000313" key="2">
    <source>
        <dbReference type="Proteomes" id="UP001153269"/>
    </source>
</evidence>
<accession>A0A9N7TKX2</accession>
<organism evidence="1 2">
    <name type="scientific">Pleuronectes platessa</name>
    <name type="common">European plaice</name>
    <dbReference type="NCBI Taxonomy" id="8262"/>
    <lineage>
        <taxon>Eukaryota</taxon>
        <taxon>Metazoa</taxon>
        <taxon>Chordata</taxon>
        <taxon>Craniata</taxon>
        <taxon>Vertebrata</taxon>
        <taxon>Euteleostomi</taxon>
        <taxon>Actinopterygii</taxon>
        <taxon>Neopterygii</taxon>
        <taxon>Teleostei</taxon>
        <taxon>Neoteleostei</taxon>
        <taxon>Acanthomorphata</taxon>
        <taxon>Carangaria</taxon>
        <taxon>Pleuronectiformes</taxon>
        <taxon>Pleuronectoidei</taxon>
        <taxon>Pleuronectidae</taxon>
        <taxon>Pleuronectes</taxon>
    </lineage>
</organism>
<comment type="caution">
    <text evidence="1">The sequence shown here is derived from an EMBL/GenBank/DDBJ whole genome shotgun (WGS) entry which is preliminary data.</text>
</comment>